<dbReference type="InterPro" id="IPR000064">
    <property type="entry name" value="NLP_P60_dom"/>
</dbReference>
<dbReference type="InterPro" id="IPR038765">
    <property type="entry name" value="Papain-like_cys_pep_sf"/>
</dbReference>
<dbReference type="PROSITE" id="PS51935">
    <property type="entry name" value="NLPC_P60"/>
    <property type="match status" value="1"/>
</dbReference>
<feature type="domain" description="NlpC/P60" evidence="5">
    <location>
        <begin position="3"/>
        <end position="133"/>
    </location>
</feature>
<protein>
    <submittedName>
        <fullName evidence="6">NlpC</fullName>
    </submittedName>
</protein>
<keyword evidence="2" id="KW-0645">Protease</keyword>
<evidence type="ECO:0000259" key="5">
    <source>
        <dbReference type="PROSITE" id="PS51935"/>
    </source>
</evidence>
<dbReference type="RefSeq" id="WP_002695861.1">
    <property type="nucleotide sequence ID" value="NZ_AAWS01000010.1"/>
</dbReference>
<comment type="caution">
    <text evidence="6">The sequence shown here is derived from an EMBL/GenBank/DDBJ whole genome shotgun (WGS) entry which is preliminary data.</text>
</comment>
<evidence type="ECO:0000256" key="2">
    <source>
        <dbReference type="ARBA" id="ARBA00022670"/>
    </source>
</evidence>
<dbReference type="InterPro" id="IPR051202">
    <property type="entry name" value="Peptidase_C40"/>
</dbReference>
<dbReference type="AlphaFoldDB" id="A1ZIW4"/>
<dbReference type="GO" id="GO:0008234">
    <property type="term" value="F:cysteine-type peptidase activity"/>
    <property type="evidence" value="ECO:0007669"/>
    <property type="project" value="UniProtKB-KW"/>
</dbReference>
<evidence type="ECO:0000256" key="4">
    <source>
        <dbReference type="ARBA" id="ARBA00022807"/>
    </source>
</evidence>
<organism evidence="6 7">
    <name type="scientific">Microscilla marina ATCC 23134</name>
    <dbReference type="NCBI Taxonomy" id="313606"/>
    <lineage>
        <taxon>Bacteria</taxon>
        <taxon>Pseudomonadati</taxon>
        <taxon>Bacteroidota</taxon>
        <taxon>Cytophagia</taxon>
        <taxon>Cytophagales</taxon>
        <taxon>Microscillaceae</taxon>
        <taxon>Microscilla</taxon>
    </lineage>
</organism>
<dbReference type="PANTHER" id="PTHR47053:SF1">
    <property type="entry name" value="MUREIN DD-ENDOPEPTIDASE MEPH-RELATED"/>
    <property type="match status" value="1"/>
</dbReference>
<dbReference type="Pfam" id="PF00877">
    <property type="entry name" value="NLPC_P60"/>
    <property type="match status" value="1"/>
</dbReference>
<dbReference type="eggNOG" id="COG0791">
    <property type="taxonomic scope" value="Bacteria"/>
</dbReference>
<keyword evidence="4" id="KW-0788">Thiol protease</keyword>
<evidence type="ECO:0000313" key="6">
    <source>
        <dbReference type="EMBL" id="EAY29500.1"/>
    </source>
</evidence>
<gene>
    <name evidence="6" type="ORF">M23134_00384</name>
</gene>
<comment type="similarity">
    <text evidence="1">Belongs to the peptidase C40 family.</text>
</comment>
<dbReference type="Proteomes" id="UP000004095">
    <property type="component" value="Unassembled WGS sequence"/>
</dbReference>
<dbReference type="PANTHER" id="PTHR47053">
    <property type="entry name" value="MUREIN DD-ENDOPEPTIDASE MEPH-RELATED"/>
    <property type="match status" value="1"/>
</dbReference>
<evidence type="ECO:0000313" key="7">
    <source>
        <dbReference type="Proteomes" id="UP000004095"/>
    </source>
</evidence>
<evidence type="ECO:0000256" key="1">
    <source>
        <dbReference type="ARBA" id="ARBA00007074"/>
    </source>
</evidence>
<dbReference type="OrthoDB" id="9807055at2"/>
<proteinExistence type="inferred from homology"/>
<keyword evidence="3" id="KW-0378">Hydrolase</keyword>
<keyword evidence="7" id="KW-1185">Reference proteome</keyword>
<dbReference type="EMBL" id="AAWS01000010">
    <property type="protein sequence ID" value="EAY29500.1"/>
    <property type="molecule type" value="Genomic_DNA"/>
</dbReference>
<name>A1ZIW4_MICM2</name>
<accession>A1ZIW4</accession>
<dbReference type="Gene3D" id="3.90.1720.10">
    <property type="entry name" value="endopeptidase domain like (from Nostoc punctiforme)"/>
    <property type="match status" value="1"/>
</dbReference>
<dbReference type="SUPFAM" id="SSF54001">
    <property type="entry name" value="Cysteine proteinases"/>
    <property type="match status" value="1"/>
</dbReference>
<reference evidence="6 7" key="1">
    <citation type="submission" date="2007-01" db="EMBL/GenBank/DDBJ databases">
        <authorList>
            <person name="Haygood M."/>
            <person name="Podell S."/>
            <person name="Anderson C."/>
            <person name="Hopkinson B."/>
            <person name="Roe K."/>
            <person name="Barbeau K."/>
            <person name="Gaasterland T."/>
            <person name="Ferriera S."/>
            <person name="Johnson J."/>
            <person name="Kravitz S."/>
            <person name="Beeson K."/>
            <person name="Sutton G."/>
            <person name="Rogers Y.-H."/>
            <person name="Friedman R."/>
            <person name="Frazier M."/>
            <person name="Venter J.C."/>
        </authorList>
    </citation>
    <scope>NUCLEOTIDE SEQUENCE [LARGE SCALE GENOMIC DNA]</scope>
    <source>
        <strain evidence="6 7">ATCC 23134</strain>
    </source>
</reference>
<dbReference type="GO" id="GO:0006508">
    <property type="term" value="P:proteolysis"/>
    <property type="evidence" value="ECO:0007669"/>
    <property type="project" value="UniProtKB-KW"/>
</dbReference>
<sequence length="136" mass="14919">MQAEKVQQVIGKAREFLGSPYLWGGNSKEGIDCSGLMLQAFQAIGHDVPRVAGDQQKIGKYVEIDELVAGDLIFFTNQPGNTQITHVGMVTSTDYDNDIVNFIHASSSPKGVMEANALADWWQELYVGATRPEVFV</sequence>
<evidence type="ECO:0000256" key="3">
    <source>
        <dbReference type="ARBA" id="ARBA00022801"/>
    </source>
</evidence>